<reference evidence="2" key="1">
    <citation type="submission" date="2015-05" db="UniProtKB">
        <authorList>
            <consortium name="EnsemblMetazoa"/>
        </authorList>
    </citation>
    <scope>IDENTIFICATION</scope>
</reference>
<dbReference type="InParanoid" id="T1I535"/>
<evidence type="ECO:0000259" key="1">
    <source>
        <dbReference type="Pfam" id="PF24778"/>
    </source>
</evidence>
<evidence type="ECO:0000313" key="3">
    <source>
        <dbReference type="Proteomes" id="UP000015103"/>
    </source>
</evidence>
<accession>T1I535</accession>
<dbReference type="EMBL" id="ACPB03010528">
    <property type="status" value="NOT_ANNOTATED_CDS"/>
    <property type="molecule type" value="Genomic_DNA"/>
</dbReference>
<dbReference type="Proteomes" id="UP000015103">
    <property type="component" value="Unassembled WGS sequence"/>
</dbReference>
<name>T1I535_RHOPR</name>
<dbReference type="STRING" id="13249.T1I535"/>
<sequence length="174" mass="19171">MLTIEAKTEEGPFQLDTVALDMKTCVSGGVFQTPFNVKNNGYLTYQLLVKIPRQLTNHMCVTPSAPIVKPGSITTILVKLAPKWTFLMDLGKYYDPETSVFEIPIRVTSKNEEDTGAPLVVHAIGSLSRCMGIRISPKDLNLGVVTTSETVIANLYLFNYSTGACYYGFLNLPK</sequence>
<dbReference type="HOGENOM" id="CLU_1543913_0_0_1"/>
<organism evidence="2 3">
    <name type="scientific">Rhodnius prolixus</name>
    <name type="common">Triatomid bug</name>
    <dbReference type="NCBI Taxonomy" id="13249"/>
    <lineage>
        <taxon>Eukaryota</taxon>
        <taxon>Metazoa</taxon>
        <taxon>Ecdysozoa</taxon>
        <taxon>Arthropoda</taxon>
        <taxon>Hexapoda</taxon>
        <taxon>Insecta</taxon>
        <taxon>Pterygota</taxon>
        <taxon>Neoptera</taxon>
        <taxon>Paraneoptera</taxon>
        <taxon>Hemiptera</taxon>
        <taxon>Heteroptera</taxon>
        <taxon>Panheteroptera</taxon>
        <taxon>Cimicomorpha</taxon>
        <taxon>Reduviidae</taxon>
        <taxon>Triatominae</taxon>
        <taxon>Rhodnius</taxon>
    </lineage>
</organism>
<protein>
    <recommendedName>
        <fullName evidence="1">CFAP74 third Ig-like domain-containing protein</fullName>
    </recommendedName>
</protein>
<dbReference type="AlphaFoldDB" id="T1I535"/>
<keyword evidence="3" id="KW-1185">Reference proteome</keyword>
<evidence type="ECO:0000313" key="2">
    <source>
        <dbReference type="EnsemblMetazoa" id="RPRC011404-PA"/>
    </source>
</evidence>
<dbReference type="EnsemblMetazoa" id="RPRC011404-RA">
    <property type="protein sequence ID" value="RPRC011404-PA"/>
    <property type="gene ID" value="RPRC011404"/>
</dbReference>
<feature type="domain" description="CFAP74 third Ig-like" evidence="1">
    <location>
        <begin position="18"/>
        <end position="123"/>
    </location>
</feature>
<dbReference type="Pfam" id="PF24778">
    <property type="entry name" value="Ig-CFAP74_3rd"/>
    <property type="match status" value="1"/>
</dbReference>
<proteinExistence type="predicted"/>
<dbReference type="VEuPathDB" id="VectorBase:RPRC011404"/>
<dbReference type="InterPro" id="IPR056307">
    <property type="entry name" value="Ig-CFAP74_3rd"/>
</dbReference>